<protein>
    <submittedName>
        <fullName evidence="1">Uncharacterized protein</fullName>
    </submittedName>
</protein>
<accession>A0A182N8L3</accession>
<name>A0A182N8L3_9DIPT</name>
<proteinExistence type="predicted"/>
<evidence type="ECO:0000313" key="1">
    <source>
        <dbReference type="EnsemblMetazoa" id="ADIR003987-PA"/>
    </source>
</evidence>
<dbReference type="AlphaFoldDB" id="A0A182N8L3"/>
<dbReference type="Proteomes" id="UP000075884">
    <property type="component" value="Unassembled WGS sequence"/>
</dbReference>
<reference evidence="2" key="1">
    <citation type="submission" date="2013-03" db="EMBL/GenBank/DDBJ databases">
        <title>The Genome Sequence of Anopheles dirus WRAIR2.</title>
        <authorList>
            <consortium name="The Broad Institute Genomics Platform"/>
            <person name="Neafsey D.E."/>
            <person name="Walton C."/>
            <person name="Walker B."/>
            <person name="Young S.K."/>
            <person name="Zeng Q."/>
            <person name="Gargeya S."/>
            <person name="Fitzgerald M."/>
            <person name="Haas B."/>
            <person name="Abouelleil A."/>
            <person name="Allen A.W."/>
            <person name="Alvarado L."/>
            <person name="Arachchi H.M."/>
            <person name="Berlin A.M."/>
            <person name="Chapman S.B."/>
            <person name="Gainer-Dewar J."/>
            <person name="Goldberg J."/>
            <person name="Griggs A."/>
            <person name="Gujja S."/>
            <person name="Hansen M."/>
            <person name="Howarth C."/>
            <person name="Imamovic A."/>
            <person name="Ireland A."/>
            <person name="Larimer J."/>
            <person name="McCowan C."/>
            <person name="Murphy C."/>
            <person name="Pearson M."/>
            <person name="Poon T.W."/>
            <person name="Priest M."/>
            <person name="Roberts A."/>
            <person name="Saif S."/>
            <person name="Shea T."/>
            <person name="Sisk P."/>
            <person name="Sykes S."/>
            <person name="Wortman J."/>
            <person name="Nusbaum C."/>
            <person name="Birren B."/>
        </authorList>
    </citation>
    <scope>NUCLEOTIDE SEQUENCE [LARGE SCALE GENOMIC DNA]</scope>
    <source>
        <strain evidence="2">WRAIR2</strain>
    </source>
</reference>
<organism evidence="1 2">
    <name type="scientific">Anopheles dirus</name>
    <dbReference type="NCBI Taxonomy" id="7168"/>
    <lineage>
        <taxon>Eukaryota</taxon>
        <taxon>Metazoa</taxon>
        <taxon>Ecdysozoa</taxon>
        <taxon>Arthropoda</taxon>
        <taxon>Hexapoda</taxon>
        <taxon>Insecta</taxon>
        <taxon>Pterygota</taxon>
        <taxon>Neoptera</taxon>
        <taxon>Endopterygota</taxon>
        <taxon>Diptera</taxon>
        <taxon>Nematocera</taxon>
        <taxon>Culicoidea</taxon>
        <taxon>Culicidae</taxon>
        <taxon>Anophelinae</taxon>
        <taxon>Anopheles</taxon>
    </lineage>
</organism>
<dbReference type="EnsemblMetazoa" id="ADIR003987-RA">
    <property type="protein sequence ID" value="ADIR003987-PA"/>
    <property type="gene ID" value="ADIR003987"/>
</dbReference>
<reference evidence="1" key="2">
    <citation type="submission" date="2020-05" db="UniProtKB">
        <authorList>
            <consortium name="EnsemblMetazoa"/>
        </authorList>
    </citation>
    <scope>IDENTIFICATION</scope>
    <source>
        <strain evidence="1">WRAIR2</strain>
    </source>
</reference>
<keyword evidence="2" id="KW-1185">Reference proteome</keyword>
<dbReference type="VEuPathDB" id="VectorBase:ADIR003987"/>
<sequence length="67" mass="7819">MAREWCPSRHVELRVAQHVQLLLLPGKQIVPVLGAHRFELHDDDDEIDPRMFVPQLYDLSVSLFDLL</sequence>
<evidence type="ECO:0000313" key="2">
    <source>
        <dbReference type="Proteomes" id="UP000075884"/>
    </source>
</evidence>